<reference evidence="8 12" key="2">
    <citation type="submission" date="2017-02" db="EMBL/GenBank/DDBJ databases">
        <title>Clonality and virulence of isolates of VRE in Hematopoietic Stem Cell Transplanted (HSCT) patients.</title>
        <authorList>
            <person name="Marchi A.P."/>
            <person name="Martins R.C."/>
            <person name="Marie S.K."/>
            <person name="Levin A.S."/>
            <person name="Costa S.F."/>
        </authorList>
    </citation>
    <scope>NUCLEOTIDE SEQUENCE [LARGE SCALE GENOMIC DNA]</scope>
    <source>
        <strain evidence="8 12">LIM1759</strain>
    </source>
</reference>
<dbReference type="AlphaFoldDB" id="A0A132Z6G3"/>
<evidence type="ECO:0000256" key="1">
    <source>
        <dbReference type="ARBA" id="ARBA00001210"/>
    </source>
</evidence>
<dbReference type="HAMAP" id="MF_01883">
    <property type="entry name" value="MdcB"/>
    <property type="match status" value="1"/>
</dbReference>
<evidence type="ECO:0000256" key="2">
    <source>
        <dbReference type="ARBA" id="ARBA00012074"/>
    </source>
</evidence>
<name>A0A132Z6G3_ENTFC</name>
<evidence type="ECO:0000313" key="12">
    <source>
        <dbReference type="Proteomes" id="UP000191171"/>
    </source>
</evidence>
<evidence type="ECO:0000313" key="7">
    <source>
        <dbReference type="EMBL" id="MBX4221709.1"/>
    </source>
</evidence>
<sequence>MINDERKKAVTQQLAALVEEALIAEVTLSPKPGLVDALDAGAHSDMDYALFLKSAKTLTPFFEEMAQIAWHHAIDQELRERIAEIGRKAEKAMLIATNGINTHKGAIWAMGLLISVIAQKISMEQPFSLSKILDDVSKLAAFPDTKYRHKKTTHGHRVKQKYGVNGAYEEAILGYPHIRLAIQAAKELDNDSYVQKQMHMLLVLMSSLDDTCVLHRSDQKTLVEMQKLAHAASQSALPNRPFTALLHFCQENQISPGGSADLLSASLFMLKIEELWTADTYICPMLLND</sequence>
<dbReference type="EMBL" id="QHGU01000044">
    <property type="protein sequence ID" value="PZM55411.1"/>
    <property type="molecule type" value="Genomic_DNA"/>
</dbReference>
<dbReference type="Proteomes" id="UP001139644">
    <property type="component" value="Unassembled WGS sequence"/>
</dbReference>
<dbReference type="GO" id="GO:0046917">
    <property type="term" value="F:triphosphoribosyl-dephospho-CoA synthase activity"/>
    <property type="evidence" value="ECO:0007669"/>
    <property type="project" value="UniProtKB-EC"/>
</dbReference>
<accession>A0A132Z6G3</accession>
<dbReference type="EMBL" id="WEFP01000001">
    <property type="protein sequence ID" value="KAB7577290.1"/>
    <property type="molecule type" value="Genomic_DNA"/>
</dbReference>
<evidence type="ECO:0000256" key="3">
    <source>
        <dbReference type="ARBA" id="ARBA00022679"/>
    </source>
</evidence>
<dbReference type="GO" id="GO:0005524">
    <property type="term" value="F:ATP binding"/>
    <property type="evidence" value="ECO:0007669"/>
    <property type="project" value="UniProtKB-KW"/>
</dbReference>
<evidence type="ECO:0000313" key="10">
    <source>
        <dbReference type="EMBL" id="SAY68339.1"/>
    </source>
</evidence>
<reference evidence="7" key="5">
    <citation type="journal article" date="2022" name="J. Anim. Sci.">
        <title>Whole genome sequence analyses-based assessment of virulence potential and antimicrobial susceptibilities and resistance of Enterococcus faecium strains isolated from commercial swine and cattle probiotic products.</title>
        <authorList>
            <person name="Shridhar P.B."/>
            <person name="Amachawadi R.G."/>
            <person name="Tokach M."/>
            <person name="Patel I."/>
            <person name="Gangiredla J."/>
            <person name="Mammel M."/>
            <person name="Nagaraja T.G."/>
        </authorList>
    </citation>
    <scope>NUCLEOTIDE SEQUENCE</scope>
    <source>
        <strain evidence="7">EF215</strain>
    </source>
</reference>
<dbReference type="Proteomes" id="UP000469871">
    <property type="component" value="Unassembled WGS sequence"/>
</dbReference>
<dbReference type="Pfam" id="PF01874">
    <property type="entry name" value="CitG"/>
    <property type="match status" value="1"/>
</dbReference>
<dbReference type="RefSeq" id="WP_002287541.1">
    <property type="nucleotide sequence ID" value="NZ_AP026601.1"/>
</dbReference>
<dbReference type="Proteomes" id="UP000183509">
    <property type="component" value="Unassembled WGS sequence"/>
</dbReference>
<dbReference type="EC" id="2.4.2.52" evidence="2"/>
<dbReference type="Proteomes" id="UP000249070">
    <property type="component" value="Unassembled WGS sequence"/>
</dbReference>
<evidence type="ECO:0000313" key="6">
    <source>
        <dbReference type="EMBL" id="KAB7577290.1"/>
    </source>
</evidence>
<evidence type="ECO:0000256" key="4">
    <source>
        <dbReference type="ARBA" id="ARBA00022741"/>
    </source>
</evidence>
<keyword evidence="3 7" id="KW-0808">Transferase</keyword>
<keyword evidence="4" id="KW-0547">Nucleotide-binding</keyword>
<dbReference type="InterPro" id="IPR017555">
    <property type="entry name" value="TriPribosyl-deP-CoA_syn"/>
</dbReference>
<keyword evidence="7" id="KW-0328">Glycosyltransferase</keyword>
<dbReference type="Proteomes" id="UP000191171">
    <property type="component" value="Unassembled WGS sequence"/>
</dbReference>
<dbReference type="InterPro" id="IPR002736">
    <property type="entry name" value="CitG"/>
</dbReference>
<dbReference type="EMBL" id="JAIFOC010000018">
    <property type="protein sequence ID" value="MBX4221709.1"/>
    <property type="molecule type" value="Genomic_DNA"/>
</dbReference>
<reference evidence="9 13" key="3">
    <citation type="submission" date="2018-05" db="EMBL/GenBank/DDBJ databases">
        <title>Vancomycin-resistant Enterococcus faecium strain from Chelyabinsk, Russia.</title>
        <authorList>
            <person name="Gostev V."/>
            <person name="Goncharov A."/>
            <person name="Kolodzhieva V."/>
            <person name="Suvorov A."/>
            <person name="Sidorenko S."/>
            <person name="Zueva L."/>
        </authorList>
    </citation>
    <scope>NUCLEOTIDE SEQUENCE [LARGE SCALE GENOMIC DNA]</scope>
    <source>
        <strain evidence="9 13">20</strain>
    </source>
</reference>
<comment type="caution">
    <text evidence="7">The sequence shown here is derived from an EMBL/GenBank/DDBJ whole genome shotgun (WGS) entry which is preliminary data.</text>
</comment>
<evidence type="ECO:0000313" key="14">
    <source>
        <dbReference type="Proteomes" id="UP000469871"/>
    </source>
</evidence>
<dbReference type="EMBL" id="FKLM01000003">
    <property type="protein sequence ID" value="SAY68339.1"/>
    <property type="molecule type" value="Genomic_DNA"/>
</dbReference>
<dbReference type="GO" id="GO:0051191">
    <property type="term" value="P:prosthetic group biosynthetic process"/>
    <property type="evidence" value="ECO:0007669"/>
    <property type="project" value="TreeGrafter"/>
</dbReference>
<organism evidence="7 15">
    <name type="scientific">Enterococcus faecium</name>
    <name type="common">Streptococcus faecium</name>
    <dbReference type="NCBI Taxonomy" id="1352"/>
    <lineage>
        <taxon>Bacteria</taxon>
        <taxon>Bacillati</taxon>
        <taxon>Bacillota</taxon>
        <taxon>Bacilli</taxon>
        <taxon>Lactobacillales</taxon>
        <taxon>Enterococcaceae</taxon>
        <taxon>Enterococcus</taxon>
    </lineage>
</organism>
<evidence type="ECO:0000313" key="13">
    <source>
        <dbReference type="Proteomes" id="UP000249070"/>
    </source>
</evidence>
<protein>
    <recommendedName>
        <fullName evidence="2">triphosphoribosyl-dephospho-CoA synthase</fullName>
        <ecNumber evidence="2">2.4.2.52</ecNumber>
    </recommendedName>
</protein>
<dbReference type="PANTHER" id="PTHR30201">
    <property type="entry name" value="TRIPHOSPHORIBOSYL-DEPHOSPHO-COA SYNTHASE"/>
    <property type="match status" value="1"/>
</dbReference>
<dbReference type="PANTHER" id="PTHR30201:SF2">
    <property type="entry name" value="2-(5''-TRIPHOSPHORIBOSYL)-3'-DEPHOSPHOCOENZYME-A SYNTHASE"/>
    <property type="match status" value="1"/>
</dbReference>
<dbReference type="NCBIfam" id="TIGR03132">
    <property type="entry name" value="malonate_mdcB"/>
    <property type="match status" value="1"/>
</dbReference>
<dbReference type="OMA" id="QSWQRPA"/>
<proteinExistence type="inferred from homology"/>
<evidence type="ECO:0000313" key="15">
    <source>
        <dbReference type="Proteomes" id="UP001139644"/>
    </source>
</evidence>
<comment type="catalytic activity">
    <reaction evidence="1">
        <text>3'-dephospho-CoA + ATP = 2'-(5''-triphospho-alpha-D-ribosyl)-3'-dephospho-CoA + adenine</text>
        <dbReference type="Rhea" id="RHEA:15117"/>
        <dbReference type="ChEBI" id="CHEBI:16708"/>
        <dbReference type="ChEBI" id="CHEBI:30616"/>
        <dbReference type="ChEBI" id="CHEBI:57328"/>
        <dbReference type="ChEBI" id="CHEBI:61378"/>
        <dbReference type="EC" id="2.4.2.52"/>
    </reaction>
</comment>
<keyword evidence="5" id="KW-0067">ATP-binding</keyword>
<evidence type="ECO:0000313" key="11">
    <source>
        <dbReference type="Proteomes" id="UP000183509"/>
    </source>
</evidence>
<evidence type="ECO:0000313" key="9">
    <source>
        <dbReference type="EMBL" id="PZM55411.1"/>
    </source>
</evidence>
<reference evidence="10 11" key="1">
    <citation type="submission" date="2016-04" db="EMBL/GenBank/DDBJ databases">
        <authorList>
            <person name="Millard A."/>
        </authorList>
    </citation>
    <scope>NUCLEOTIDE SEQUENCE [LARGE SCALE GENOMIC DNA]</scope>
    <source>
        <strain evidence="10">Isolate 22</strain>
    </source>
</reference>
<dbReference type="EMBL" id="MVGJ01000021">
    <property type="protein sequence ID" value="OOL83233.1"/>
    <property type="molecule type" value="Genomic_DNA"/>
</dbReference>
<gene>
    <name evidence="7" type="primary">mdcB</name>
    <name evidence="8" type="ORF">B1P95_04935</name>
    <name evidence="9" type="ORF">DKP91_09525</name>
    <name evidence="10" type="ORF">DTPHA_600241</name>
    <name evidence="6" type="ORF">GBM73_08145</name>
    <name evidence="7" type="ORF">KYX88_02430</name>
</gene>
<dbReference type="Gene3D" id="1.10.4200.10">
    <property type="entry name" value="Triphosphoribosyl-dephospho-CoA protein"/>
    <property type="match status" value="2"/>
</dbReference>
<dbReference type="GO" id="GO:0016757">
    <property type="term" value="F:glycosyltransferase activity"/>
    <property type="evidence" value="ECO:0007669"/>
    <property type="project" value="UniProtKB-KW"/>
</dbReference>
<evidence type="ECO:0000256" key="5">
    <source>
        <dbReference type="ARBA" id="ARBA00022840"/>
    </source>
</evidence>
<evidence type="ECO:0000313" key="8">
    <source>
        <dbReference type="EMBL" id="OOL83233.1"/>
    </source>
</evidence>
<reference evidence="6 14" key="4">
    <citation type="submission" date="2019-10" db="EMBL/GenBank/DDBJ databases">
        <title>Evolutionary dynamics of vancomycin-resistant Enterococcus faecium during gastrointestinal tract colonization and bloodstream infection in immunocompromised pediatric patients.</title>
        <authorList>
            <person name="Chilambi G.S."/>
            <person name="Nordstrom H.R."/>
            <person name="Evans D.R."/>
            <person name="Ferrolino J."/>
            <person name="Hayden R.T."/>
            <person name="Maron G.M."/>
            <person name="Vo A.N."/>
            <person name="Gilmore M.S."/>
            <person name="Wolf J."/>
            <person name="Rosch J.W."/>
            <person name="Van Tyne D."/>
        </authorList>
    </citation>
    <scope>NUCLEOTIDE SEQUENCE [LARGE SCALE GENOMIC DNA]</scope>
    <source>
        <strain evidence="6 14">VRECG27</strain>
    </source>
</reference>